<organism evidence="1 2">
    <name type="scientific">Musa troglodytarum</name>
    <name type="common">fe'i banana</name>
    <dbReference type="NCBI Taxonomy" id="320322"/>
    <lineage>
        <taxon>Eukaryota</taxon>
        <taxon>Viridiplantae</taxon>
        <taxon>Streptophyta</taxon>
        <taxon>Embryophyta</taxon>
        <taxon>Tracheophyta</taxon>
        <taxon>Spermatophyta</taxon>
        <taxon>Magnoliopsida</taxon>
        <taxon>Liliopsida</taxon>
        <taxon>Zingiberales</taxon>
        <taxon>Musaceae</taxon>
        <taxon>Musa</taxon>
    </lineage>
</organism>
<name>A0A9E7I1C5_9LILI</name>
<dbReference type="EMBL" id="CP097511">
    <property type="protein sequence ID" value="URE44065.1"/>
    <property type="molecule type" value="Genomic_DNA"/>
</dbReference>
<evidence type="ECO:0000313" key="2">
    <source>
        <dbReference type="Proteomes" id="UP001055439"/>
    </source>
</evidence>
<dbReference type="AlphaFoldDB" id="A0A9E7I1C5"/>
<gene>
    <name evidence="1" type="ORF">MUK42_22032</name>
</gene>
<protein>
    <submittedName>
        <fullName evidence="1">Uncharacterized protein</fullName>
    </submittedName>
</protein>
<accession>A0A9E7I1C5</accession>
<proteinExistence type="predicted"/>
<keyword evidence="2" id="KW-1185">Reference proteome</keyword>
<reference evidence="1" key="1">
    <citation type="submission" date="2022-05" db="EMBL/GenBank/DDBJ databases">
        <title>The Musa troglodytarum L. genome provides insights into the mechanism of non-climacteric behaviour and enrichment of carotenoids.</title>
        <authorList>
            <person name="Wang J."/>
        </authorList>
    </citation>
    <scope>NUCLEOTIDE SEQUENCE</scope>
    <source>
        <tissue evidence="1">Leaf</tissue>
    </source>
</reference>
<dbReference type="Proteomes" id="UP001055439">
    <property type="component" value="Chromosome 9"/>
</dbReference>
<evidence type="ECO:0000313" key="1">
    <source>
        <dbReference type="EMBL" id="URE44065.1"/>
    </source>
</evidence>
<sequence length="160" mass="18157">MCKTDGPIVDLLLCFSNSNYYYSSKKRGAKNLVQARPPKLKPKKSPARVRTTKWGPLASLAASVRIPIKGHWTCQELRFRHNVTAVEMEAEKVDLKRANSAMAFTKRRAEFGDQRVSMKLSRMRTVVINREEDGDARPYHVLLILPGQLMEKKKPSASES</sequence>